<gene>
    <name evidence="15 18" type="primary">purM</name>
    <name evidence="18" type="ORF">TTHT_1437</name>
</gene>
<dbReference type="PANTHER" id="PTHR10520">
    <property type="entry name" value="TRIFUNCTIONAL PURINE BIOSYNTHETIC PROTEIN ADENOSINE-3-RELATED"/>
    <property type="match status" value="1"/>
</dbReference>
<evidence type="ECO:0000256" key="8">
    <source>
        <dbReference type="ARBA" id="ARBA00022741"/>
    </source>
</evidence>
<dbReference type="Gene3D" id="3.30.1330.10">
    <property type="entry name" value="PurM-like, N-terminal domain"/>
    <property type="match status" value="1"/>
</dbReference>
<keyword evidence="6 15" id="KW-0963">Cytoplasm</keyword>
<comment type="similarity">
    <text evidence="3 15">Belongs to the AIR synthase family.</text>
</comment>
<feature type="domain" description="PurM-like C-terminal" evidence="17">
    <location>
        <begin position="175"/>
        <end position="337"/>
    </location>
</feature>
<keyword evidence="7 15" id="KW-0436">Ligase</keyword>
<evidence type="ECO:0000256" key="11">
    <source>
        <dbReference type="ARBA" id="ARBA00031908"/>
    </source>
</evidence>
<dbReference type="SUPFAM" id="SSF56042">
    <property type="entry name" value="PurM C-terminal domain-like"/>
    <property type="match status" value="1"/>
</dbReference>
<dbReference type="PANTHER" id="PTHR10520:SF12">
    <property type="entry name" value="TRIFUNCTIONAL PURINE BIOSYNTHETIC PROTEIN ADENOSINE-3"/>
    <property type="match status" value="1"/>
</dbReference>
<evidence type="ECO:0000256" key="10">
    <source>
        <dbReference type="ARBA" id="ARBA00022840"/>
    </source>
</evidence>
<dbReference type="InterPro" id="IPR004733">
    <property type="entry name" value="PurM_cligase"/>
</dbReference>
<evidence type="ECO:0000256" key="12">
    <source>
        <dbReference type="ARBA" id="ARBA00032931"/>
    </source>
</evidence>
<comment type="subcellular location">
    <subcellularLocation>
        <location evidence="1 15">Cytoplasm</location>
    </subcellularLocation>
</comment>
<evidence type="ECO:0000256" key="5">
    <source>
        <dbReference type="ARBA" id="ARBA00020367"/>
    </source>
</evidence>
<sequence length="341" mass="37217">MTNENSKYKEAGVNIDEQDKAISRIKKIVASTFTSNVLTGIGSFGTLFQIPEGYTNPVLVSSCDGVGTKLKVAFMTGIHDTVGEDLVNHCVNDIFVQGAKPLYFLDYIATGKLKAGVIEDIVSGLARGCKNNEMSLIGGEMAEMPGFYSEGEYDIAGFITGIVEKDKVITGENIKPGDLILGFKSTGLHTNGYSLARKIIFEDLKLKVDDYVEDLGCTVGEELLKVHKSYYPILKEAVEEGIVNGMAHITGGGFLDNIPRVLPDNCDAIIKKDRVPVLPVFNFLVENGNVSKKEAYRVFNMGIGMVCIVSPENIEKFYSLVKEEVFEIGVIESGFKKVVLI</sequence>
<dbReference type="InterPro" id="IPR016188">
    <property type="entry name" value="PurM-like_N"/>
</dbReference>
<dbReference type="NCBIfam" id="TIGR00878">
    <property type="entry name" value="purM"/>
    <property type="match status" value="1"/>
</dbReference>
<evidence type="ECO:0000313" key="19">
    <source>
        <dbReference type="Proteomes" id="UP000595564"/>
    </source>
</evidence>
<organism evidence="18 19">
    <name type="scientific">Thermotomaculum hydrothermale</name>
    <dbReference type="NCBI Taxonomy" id="981385"/>
    <lineage>
        <taxon>Bacteria</taxon>
        <taxon>Pseudomonadati</taxon>
        <taxon>Acidobacteriota</taxon>
        <taxon>Holophagae</taxon>
        <taxon>Thermotomaculales</taxon>
        <taxon>Thermotomaculaceae</taxon>
        <taxon>Thermotomaculum</taxon>
    </lineage>
</organism>
<dbReference type="GO" id="GO:0005829">
    <property type="term" value="C:cytosol"/>
    <property type="evidence" value="ECO:0007669"/>
    <property type="project" value="TreeGrafter"/>
</dbReference>
<dbReference type="CDD" id="cd02196">
    <property type="entry name" value="PurM"/>
    <property type="match status" value="1"/>
</dbReference>
<dbReference type="Proteomes" id="UP000595564">
    <property type="component" value="Chromosome"/>
</dbReference>
<feature type="domain" description="PurM-like N-terminal" evidence="16">
    <location>
        <begin position="58"/>
        <end position="163"/>
    </location>
</feature>
<keyword evidence="8 15" id="KW-0547">Nucleotide-binding</keyword>
<dbReference type="UniPathway" id="UPA00074">
    <property type="reaction ID" value="UER00129"/>
</dbReference>
<keyword evidence="19" id="KW-1185">Reference proteome</keyword>
<dbReference type="SUPFAM" id="SSF55326">
    <property type="entry name" value="PurM N-terminal domain-like"/>
    <property type="match status" value="1"/>
</dbReference>
<dbReference type="GO" id="GO:0004641">
    <property type="term" value="F:phosphoribosylformylglycinamidine cyclo-ligase activity"/>
    <property type="evidence" value="ECO:0007669"/>
    <property type="project" value="UniProtKB-UniRule"/>
</dbReference>
<dbReference type="GO" id="GO:0046084">
    <property type="term" value="P:adenine biosynthetic process"/>
    <property type="evidence" value="ECO:0007669"/>
    <property type="project" value="TreeGrafter"/>
</dbReference>
<evidence type="ECO:0000259" key="16">
    <source>
        <dbReference type="Pfam" id="PF00586"/>
    </source>
</evidence>
<reference evidence="18 19" key="1">
    <citation type="journal article" date="2012" name="Extremophiles">
        <title>Thermotomaculum hydrothermale gen. nov., sp. nov., a novel heterotrophic thermophile within the phylum Acidobacteria from a deep-sea hydrothermal vent chimney in the Southern Okinawa Trough.</title>
        <authorList>
            <person name="Izumi H."/>
            <person name="Nunoura T."/>
            <person name="Miyazaki M."/>
            <person name="Mino S."/>
            <person name="Toki T."/>
            <person name="Takai K."/>
            <person name="Sako Y."/>
            <person name="Sawabe T."/>
            <person name="Nakagawa S."/>
        </authorList>
    </citation>
    <scope>NUCLEOTIDE SEQUENCE [LARGE SCALE GENOMIC DNA]</scope>
    <source>
        <strain evidence="18 19">AC55</strain>
    </source>
</reference>
<evidence type="ECO:0000259" key="17">
    <source>
        <dbReference type="Pfam" id="PF02769"/>
    </source>
</evidence>
<dbReference type="GO" id="GO:0006189">
    <property type="term" value="P:'de novo' IMP biosynthetic process"/>
    <property type="evidence" value="ECO:0007669"/>
    <property type="project" value="UniProtKB-UniRule"/>
</dbReference>
<dbReference type="InterPro" id="IPR010918">
    <property type="entry name" value="PurM-like_C_dom"/>
</dbReference>
<comment type="catalytic activity">
    <reaction evidence="14 15">
        <text>2-formamido-N(1)-(5-O-phospho-beta-D-ribosyl)acetamidine + ATP = 5-amino-1-(5-phospho-beta-D-ribosyl)imidazole + ADP + phosphate + H(+)</text>
        <dbReference type="Rhea" id="RHEA:23032"/>
        <dbReference type="ChEBI" id="CHEBI:15378"/>
        <dbReference type="ChEBI" id="CHEBI:30616"/>
        <dbReference type="ChEBI" id="CHEBI:43474"/>
        <dbReference type="ChEBI" id="CHEBI:137981"/>
        <dbReference type="ChEBI" id="CHEBI:147287"/>
        <dbReference type="ChEBI" id="CHEBI:456216"/>
        <dbReference type="EC" id="6.3.3.1"/>
    </reaction>
</comment>
<evidence type="ECO:0000256" key="6">
    <source>
        <dbReference type="ARBA" id="ARBA00022490"/>
    </source>
</evidence>
<keyword evidence="10 15" id="KW-0067">ATP-binding</keyword>
<evidence type="ECO:0000313" key="18">
    <source>
        <dbReference type="EMBL" id="BBB32948.1"/>
    </source>
</evidence>
<dbReference type="AlphaFoldDB" id="A0A7R6PNP5"/>
<dbReference type="Pfam" id="PF00586">
    <property type="entry name" value="AIRS"/>
    <property type="match status" value="1"/>
</dbReference>
<dbReference type="EC" id="6.3.3.1" evidence="4 15"/>
<evidence type="ECO:0000256" key="14">
    <source>
        <dbReference type="ARBA" id="ARBA00049057"/>
    </source>
</evidence>
<dbReference type="KEGG" id="thyd:TTHT_1437"/>
<dbReference type="HAMAP" id="MF_00741">
    <property type="entry name" value="AIRS"/>
    <property type="match status" value="1"/>
</dbReference>
<evidence type="ECO:0000256" key="9">
    <source>
        <dbReference type="ARBA" id="ARBA00022755"/>
    </source>
</evidence>
<dbReference type="FunFam" id="3.30.1330.10:FF:000001">
    <property type="entry name" value="Phosphoribosylformylglycinamidine cyclo-ligase"/>
    <property type="match status" value="1"/>
</dbReference>
<comment type="pathway">
    <text evidence="2 15">Purine metabolism; IMP biosynthesis via de novo pathway; 5-amino-1-(5-phospho-D-ribosyl)imidazole from N(2)-formyl-N(1)-(5-phospho-D-ribosyl)glycinamide: step 2/2.</text>
</comment>
<dbReference type="InterPro" id="IPR036676">
    <property type="entry name" value="PurM-like_C_sf"/>
</dbReference>
<keyword evidence="9 15" id="KW-0658">Purine biosynthesis</keyword>
<evidence type="ECO:0000256" key="7">
    <source>
        <dbReference type="ARBA" id="ARBA00022598"/>
    </source>
</evidence>
<dbReference type="InterPro" id="IPR036921">
    <property type="entry name" value="PurM-like_N_sf"/>
</dbReference>
<evidence type="ECO:0000256" key="4">
    <source>
        <dbReference type="ARBA" id="ARBA00013047"/>
    </source>
</evidence>
<dbReference type="FunFam" id="3.90.650.10:FF:000011">
    <property type="entry name" value="Phosphoribosylformylglycinamidine cyclo-ligase"/>
    <property type="match status" value="1"/>
</dbReference>
<dbReference type="GO" id="GO:0004637">
    <property type="term" value="F:phosphoribosylamine-glycine ligase activity"/>
    <property type="evidence" value="ECO:0007669"/>
    <property type="project" value="TreeGrafter"/>
</dbReference>
<evidence type="ECO:0000256" key="3">
    <source>
        <dbReference type="ARBA" id="ARBA00010280"/>
    </source>
</evidence>
<evidence type="ECO:0000256" key="13">
    <source>
        <dbReference type="ARBA" id="ARBA00033093"/>
    </source>
</evidence>
<proteinExistence type="inferred from homology"/>
<dbReference type="EMBL" id="AP017470">
    <property type="protein sequence ID" value="BBB32948.1"/>
    <property type="molecule type" value="Genomic_DNA"/>
</dbReference>
<accession>A0A7R6PNP5</accession>
<evidence type="ECO:0000256" key="2">
    <source>
        <dbReference type="ARBA" id="ARBA00004686"/>
    </source>
</evidence>
<evidence type="ECO:0000256" key="15">
    <source>
        <dbReference type="HAMAP-Rule" id="MF_00741"/>
    </source>
</evidence>
<evidence type="ECO:0000256" key="1">
    <source>
        <dbReference type="ARBA" id="ARBA00004496"/>
    </source>
</evidence>
<protein>
    <recommendedName>
        <fullName evidence="5 15">Phosphoribosylformylglycinamidine cyclo-ligase</fullName>
        <ecNumber evidence="4 15">6.3.3.1</ecNumber>
    </recommendedName>
    <alternativeName>
        <fullName evidence="12 15">AIR synthase</fullName>
    </alternativeName>
    <alternativeName>
        <fullName evidence="13 15">AIRS</fullName>
    </alternativeName>
    <alternativeName>
        <fullName evidence="11 15">Phosphoribosyl-aminoimidazole synthetase</fullName>
    </alternativeName>
</protein>
<dbReference type="Pfam" id="PF02769">
    <property type="entry name" value="AIRS_C"/>
    <property type="match status" value="1"/>
</dbReference>
<name>A0A7R6PNP5_9BACT</name>
<dbReference type="RefSeq" id="WP_201327249.1">
    <property type="nucleotide sequence ID" value="NZ_AP017470.1"/>
</dbReference>
<dbReference type="Gene3D" id="3.90.650.10">
    <property type="entry name" value="PurM-like C-terminal domain"/>
    <property type="match status" value="1"/>
</dbReference>
<dbReference type="GO" id="GO:0005524">
    <property type="term" value="F:ATP binding"/>
    <property type="evidence" value="ECO:0007669"/>
    <property type="project" value="UniProtKB-KW"/>
</dbReference>